<dbReference type="EMBL" id="KZ679259">
    <property type="protein sequence ID" value="PTB43719.1"/>
    <property type="molecule type" value="Genomic_DNA"/>
</dbReference>
<feature type="transmembrane region" description="Helical" evidence="1">
    <location>
        <begin position="7"/>
        <end position="29"/>
    </location>
</feature>
<dbReference type="AlphaFoldDB" id="A0A2T3ZG12"/>
<proteinExistence type="predicted"/>
<feature type="transmembrane region" description="Helical" evidence="1">
    <location>
        <begin position="41"/>
        <end position="59"/>
    </location>
</feature>
<organism evidence="2 3">
    <name type="scientific">Trichoderma asperellum (strain ATCC 204424 / CBS 433.97 / NBRC 101777)</name>
    <dbReference type="NCBI Taxonomy" id="1042311"/>
    <lineage>
        <taxon>Eukaryota</taxon>
        <taxon>Fungi</taxon>
        <taxon>Dikarya</taxon>
        <taxon>Ascomycota</taxon>
        <taxon>Pezizomycotina</taxon>
        <taxon>Sordariomycetes</taxon>
        <taxon>Hypocreomycetidae</taxon>
        <taxon>Hypocreales</taxon>
        <taxon>Hypocreaceae</taxon>
        <taxon>Trichoderma</taxon>
    </lineage>
</organism>
<keyword evidence="1" id="KW-0812">Transmembrane</keyword>
<gene>
    <name evidence="2" type="ORF">M441DRAFT_377892</name>
</gene>
<keyword evidence="3" id="KW-1185">Reference proteome</keyword>
<evidence type="ECO:0000313" key="3">
    <source>
        <dbReference type="Proteomes" id="UP000240493"/>
    </source>
</evidence>
<accession>A0A2T3ZG12</accession>
<dbReference type="Proteomes" id="UP000240493">
    <property type="component" value="Unassembled WGS sequence"/>
</dbReference>
<sequence>MLIAIFLLHNIIAISLEFTHTIILLLFLFPISFTLLSQPPFPLGSTTVAQFYVSLYRCFTHRLTVDVKKRANR</sequence>
<protein>
    <submittedName>
        <fullName evidence="2">Uncharacterized protein</fullName>
    </submittedName>
</protein>
<name>A0A2T3ZG12_TRIA4</name>
<reference evidence="2 3" key="1">
    <citation type="submission" date="2016-07" db="EMBL/GenBank/DDBJ databases">
        <title>Multiple horizontal gene transfer events from other fungi enriched the ability of initially mycotrophic Trichoderma (Ascomycota) to feed on dead plant biomass.</title>
        <authorList>
            <consortium name="DOE Joint Genome Institute"/>
            <person name="Aerts A."/>
            <person name="Atanasova L."/>
            <person name="Chenthamara K."/>
            <person name="Zhang J."/>
            <person name="Grujic M."/>
            <person name="Henrissat B."/>
            <person name="Kuo A."/>
            <person name="Salamov A."/>
            <person name="Lipzen A."/>
            <person name="Labutti K."/>
            <person name="Barry K."/>
            <person name="Miao Y."/>
            <person name="Rahimi M.J."/>
            <person name="Shen Q."/>
            <person name="Grigoriev I.V."/>
            <person name="Kubicek C.P."/>
            <person name="Druzhinina I.S."/>
        </authorList>
    </citation>
    <scope>NUCLEOTIDE SEQUENCE [LARGE SCALE GENOMIC DNA]</scope>
    <source>
        <strain evidence="2 3">CBS 433.97</strain>
    </source>
</reference>
<evidence type="ECO:0000313" key="2">
    <source>
        <dbReference type="EMBL" id="PTB43719.1"/>
    </source>
</evidence>
<keyword evidence="1" id="KW-1133">Transmembrane helix</keyword>
<keyword evidence="1" id="KW-0472">Membrane</keyword>
<evidence type="ECO:0000256" key="1">
    <source>
        <dbReference type="SAM" id="Phobius"/>
    </source>
</evidence>